<dbReference type="SUPFAM" id="SSF50630">
    <property type="entry name" value="Acid proteases"/>
    <property type="match status" value="1"/>
</dbReference>
<keyword evidence="2" id="KW-1185">Reference proteome</keyword>
<evidence type="ECO:0008006" key="3">
    <source>
        <dbReference type="Google" id="ProtNLM"/>
    </source>
</evidence>
<evidence type="ECO:0000313" key="1">
    <source>
        <dbReference type="EMBL" id="KAK4007624.1"/>
    </source>
</evidence>
<dbReference type="InterPro" id="IPR001969">
    <property type="entry name" value="Aspartic_peptidase_AS"/>
</dbReference>
<dbReference type="Gene3D" id="2.40.70.10">
    <property type="entry name" value="Acid Proteases"/>
    <property type="match status" value="1"/>
</dbReference>
<dbReference type="Proteomes" id="UP001234178">
    <property type="component" value="Unassembled WGS sequence"/>
</dbReference>
<dbReference type="InterPro" id="IPR021109">
    <property type="entry name" value="Peptidase_aspartic_dom_sf"/>
</dbReference>
<accession>A0ABQ9Z410</accession>
<sequence>MQQKPNVPGPLGPGKRLGTNCSFGSVGRQTSFNGKTRHISHITIIQKSSAPRISLFIDKIQFDALFDTGAARSLLHEKVYRLLPSKMKLASAETDTDLFDVQNRKLQTLGKVKLPVQYGEYILEQEFIITSGISEACILGVDAAFKHEFVLCGRTKTIFLARDKAGRAPLYSSNNLMNSVKKVTTFSLTCRVIRARMSRSQYQLLPGFPFLFRGDWSMPGHRVKRGNTYNLLWHEIWLSFVNNCIIFIGKSGQLFLTKMGHWWAGLAFKPINHHRAHDAITVPYNDHKQSIIQHINRLQ</sequence>
<protein>
    <recommendedName>
        <fullName evidence="3">Peptidase A2 domain-containing protein</fullName>
    </recommendedName>
</protein>
<comment type="caution">
    <text evidence="1">The sequence shown here is derived from an EMBL/GenBank/DDBJ whole genome shotgun (WGS) entry which is preliminary data.</text>
</comment>
<evidence type="ECO:0000313" key="2">
    <source>
        <dbReference type="Proteomes" id="UP001234178"/>
    </source>
</evidence>
<name>A0ABQ9Z410_9CRUS</name>
<proteinExistence type="predicted"/>
<dbReference type="PROSITE" id="PS00141">
    <property type="entry name" value="ASP_PROTEASE"/>
    <property type="match status" value="1"/>
</dbReference>
<reference evidence="1 2" key="1">
    <citation type="journal article" date="2023" name="Nucleic Acids Res.">
        <title>The hologenome of Daphnia magna reveals possible DNA methylation and microbiome-mediated evolution of the host genome.</title>
        <authorList>
            <person name="Chaturvedi A."/>
            <person name="Li X."/>
            <person name="Dhandapani V."/>
            <person name="Marshall H."/>
            <person name="Kissane S."/>
            <person name="Cuenca-Cambronero M."/>
            <person name="Asole G."/>
            <person name="Calvet F."/>
            <person name="Ruiz-Romero M."/>
            <person name="Marangio P."/>
            <person name="Guigo R."/>
            <person name="Rago D."/>
            <person name="Mirbahai L."/>
            <person name="Eastwood N."/>
            <person name="Colbourne J.K."/>
            <person name="Zhou J."/>
            <person name="Mallon E."/>
            <person name="Orsini L."/>
        </authorList>
    </citation>
    <scope>NUCLEOTIDE SEQUENCE [LARGE SCALE GENOMIC DNA]</scope>
    <source>
        <strain evidence="1">LRV0_1</strain>
    </source>
</reference>
<organism evidence="1 2">
    <name type="scientific">Daphnia magna</name>
    <dbReference type="NCBI Taxonomy" id="35525"/>
    <lineage>
        <taxon>Eukaryota</taxon>
        <taxon>Metazoa</taxon>
        <taxon>Ecdysozoa</taxon>
        <taxon>Arthropoda</taxon>
        <taxon>Crustacea</taxon>
        <taxon>Branchiopoda</taxon>
        <taxon>Diplostraca</taxon>
        <taxon>Cladocera</taxon>
        <taxon>Anomopoda</taxon>
        <taxon>Daphniidae</taxon>
        <taxon>Daphnia</taxon>
    </lineage>
</organism>
<gene>
    <name evidence="1" type="ORF">OUZ56_012778</name>
</gene>
<dbReference type="EMBL" id="JAOYFB010000002">
    <property type="protein sequence ID" value="KAK4007624.1"/>
    <property type="molecule type" value="Genomic_DNA"/>
</dbReference>